<keyword evidence="1" id="KW-0472">Membrane</keyword>
<accession>M5K5B5</accession>
<evidence type="ECO:0000313" key="2">
    <source>
        <dbReference type="EMBL" id="ELT51101.1"/>
    </source>
</evidence>
<reference evidence="2 3" key="1">
    <citation type="journal article" date="2013" name="Gut Pathog.">
        <title>Draft genome of Ochrobactrum intermedium strain M86 isolated from non-ulcer dyspeptic individual from India.</title>
        <authorList>
            <person name="Kulkarni G."/>
            <person name="Dhotre D."/>
            <person name="Dharne M."/>
            <person name="Shetty S."/>
            <person name="Chowdhury S."/>
            <person name="Misra V."/>
            <person name="Misra S."/>
            <person name="Patole M."/>
            <person name="Shouche Y."/>
        </authorList>
    </citation>
    <scope>NUCLEOTIDE SEQUENCE [LARGE SCALE GENOMIC DNA]</scope>
    <source>
        <strain evidence="2 3">M86</strain>
    </source>
</reference>
<keyword evidence="1" id="KW-1133">Transmembrane helix</keyword>
<dbReference type="Proteomes" id="UP000011971">
    <property type="component" value="Unassembled WGS sequence"/>
</dbReference>
<evidence type="ECO:0000256" key="1">
    <source>
        <dbReference type="SAM" id="Phobius"/>
    </source>
</evidence>
<name>M5K5B5_9HYPH</name>
<sequence>MATFDPTQAKLREIDPRTVEMLYRMNEEEREALIFFINLEPEQRANIEWLAELPERVRLELDRFGHMSPDQREAGYAVVRTIVNMRWLLRVGKAGLAILVAISGGLIAWTQILRFFGKI</sequence>
<dbReference type="AlphaFoldDB" id="M5K5B5"/>
<keyword evidence="1" id="KW-0812">Transmembrane</keyword>
<evidence type="ECO:0000313" key="3">
    <source>
        <dbReference type="Proteomes" id="UP000011971"/>
    </source>
</evidence>
<comment type="caution">
    <text evidence="2">The sequence shown here is derived from an EMBL/GenBank/DDBJ whole genome shotgun (WGS) entry which is preliminary data.</text>
</comment>
<feature type="transmembrane region" description="Helical" evidence="1">
    <location>
        <begin position="94"/>
        <end position="116"/>
    </location>
</feature>
<proteinExistence type="predicted"/>
<gene>
    <name evidence="2" type="ORF">D584_00753</name>
</gene>
<dbReference type="EMBL" id="AOGE01000003">
    <property type="protein sequence ID" value="ELT51101.1"/>
    <property type="molecule type" value="Genomic_DNA"/>
</dbReference>
<dbReference type="PATRIC" id="fig|1234597.4.peg.151"/>
<organism evidence="2 3">
    <name type="scientific">Brucella intermedia M86</name>
    <dbReference type="NCBI Taxonomy" id="1234597"/>
    <lineage>
        <taxon>Bacteria</taxon>
        <taxon>Pseudomonadati</taxon>
        <taxon>Pseudomonadota</taxon>
        <taxon>Alphaproteobacteria</taxon>
        <taxon>Hyphomicrobiales</taxon>
        <taxon>Brucellaceae</taxon>
        <taxon>Brucella/Ochrobactrum group</taxon>
        <taxon>Brucella</taxon>
    </lineage>
</organism>
<protein>
    <submittedName>
        <fullName evidence="2">Uncharacterized protein</fullName>
    </submittedName>
</protein>